<dbReference type="RefSeq" id="WP_110988893.1">
    <property type="nucleotide sequence ID" value="NZ_CAWNWM010000033.1"/>
</dbReference>
<comment type="caution">
    <text evidence="1">The sequence shown here is derived from an EMBL/GenBank/DDBJ whole genome shotgun (WGS) entry which is preliminary data.</text>
</comment>
<reference evidence="1 2" key="1">
    <citation type="journal article" date="2018" name="Sci. Rep.">
        <title>A novel species of the marine cyanobacterium Acaryochloris with a unique pigment content and lifestyle.</title>
        <authorList>
            <person name="Partensky F."/>
            <person name="Six C."/>
            <person name="Ratin M."/>
            <person name="Garczarek L."/>
            <person name="Vaulot D."/>
            <person name="Probert I."/>
            <person name="Calteau A."/>
            <person name="Gourvil P."/>
            <person name="Marie D."/>
            <person name="Grebert T."/>
            <person name="Bouchier C."/>
            <person name="Le Panse S."/>
            <person name="Gachenot M."/>
            <person name="Rodriguez F."/>
            <person name="Garrido J.L."/>
        </authorList>
    </citation>
    <scope>NUCLEOTIDE SEQUENCE [LARGE SCALE GENOMIC DNA]</scope>
    <source>
        <strain evidence="1 2">RCC1774</strain>
    </source>
</reference>
<dbReference type="EMBL" id="PQWO01000033">
    <property type="protein sequence ID" value="PZD70570.1"/>
    <property type="molecule type" value="Genomic_DNA"/>
</dbReference>
<gene>
    <name evidence="1" type="ORF">C1752_10577</name>
</gene>
<name>A0A2W1J8A6_9CYAN</name>
<proteinExistence type="predicted"/>
<dbReference type="OrthoDB" id="571472at2"/>
<protein>
    <submittedName>
        <fullName evidence="1">Uncharacterized protein</fullName>
    </submittedName>
</protein>
<evidence type="ECO:0000313" key="2">
    <source>
        <dbReference type="Proteomes" id="UP000248857"/>
    </source>
</evidence>
<keyword evidence="2" id="KW-1185">Reference proteome</keyword>
<dbReference type="AlphaFoldDB" id="A0A2W1J8A6"/>
<evidence type="ECO:0000313" key="1">
    <source>
        <dbReference type="EMBL" id="PZD70570.1"/>
    </source>
</evidence>
<organism evidence="1 2">
    <name type="scientific">Acaryochloris thomasi RCC1774</name>
    <dbReference type="NCBI Taxonomy" id="1764569"/>
    <lineage>
        <taxon>Bacteria</taxon>
        <taxon>Bacillati</taxon>
        <taxon>Cyanobacteriota</taxon>
        <taxon>Cyanophyceae</taxon>
        <taxon>Acaryochloridales</taxon>
        <taxon>Acaryochloridaceae</taxon>
        <taxon>Acaryochloris</taxon>
        <taxon>Acaryochloris thomasi</taxon>
    </lineage>
</organism>
<dbReference type="Proteomes" id="UP000248857">
    <property type="component" value="Unassembled WGS sequence"/>
</dbReference>
<accession>A0A2W1J8A6</accession>
<sequence>MDTQLANLTLREAYRLQDSESKPYDIPWIVWLLENPDSPLPFPGQIYLREHDYLHIIFGLDRSSESEAFLVGFAMGLDLNTRNIHLLILILTSFFLYPKSYKFSMMDIRNLNRGFLVGRMPKFESLRVLNFELYLDQKVSDIRNAFGLQLPEPRSFISQTLNTMSNRLRSPFVFAHLKPP</sequence>